<evidence type="ECO:0000256" key="4">
    <source>
        <dbReference type="ARBA" id="ARBA00023172"/>
    </source>
</evidence>
<comment type="similarity">
    <text evidence="1">Belongs to the 'phage' integrase family.</text>
</comment>
<dbReference type="InterPro" id="IPR011010">
    <property type="entry name" value="DNA_brk_join_enz"/>
</dbReference>
<dbReference type="GO" id="GO:0006310">
    <property type="term" value="P:DNA recombination"/>
    <property type="evidence" value="ECO:0007669"/>
    <property type="project" value="UniProtKB-KW"/>
</dbReference>
<dbReference type="GO" id="GO:0003677">
    <property type="term" value="F:DNA binding"/>
    <property type="evidence" value="ECO:0007669"/>
    <property type="project" value="UniProtKB-KW"/>
</dbReference>
<evidence type="ECO:0000256" key="3">
    <source>
        <dbReference type="ARBA" id="ARBA00023125"/>
    </source>
</evidence>
<comment type="caution">
    <text evidence="6">The sequence shown here is derived from an EMBL/GenBank/DDBJ whole genome shotgun (WGS) entry which is preliminary data.</text>
</comment>
<dbReference type="CDD" id="cd00397">
    <property type="entry name" value="DNA_BRE_C"/>
    <property type="match status" value="1"/>
</dbReference>
<evidence type="ECO:0000256" key="2">
    <source>
        <dbReference type="ARBA" id="ARBA00022908"/>
    </source>
</evidence>
<dbReference type="Gene3D" id="1.10.443.10">
    <property type="entry name" value="Intergrase catalytic core"/>
    <property type="match status" value="1"/>
</dbReference>
<dbReference type="PROSITE" id="PS51898">
    <property type="entry name" value="TYR_RECOMBINASE"/>
    <property type="match status" value="1"/>
</dbReference>
<evidence type="ECO:0000259" key="5">
    <source>
        <dbReference type="PROSITE" id="PS51898"/>
    </source>
</evidence>
<dbReference type="InterPro" id="IPR013762">
    <property type="entry name" value="Integrase-like_cat_sf"/>
</dbReference>
<keyword evidence="2" id="KW-0229">DNA integration</keyword>
<dbReference type="GO" id="GO:0015074">
    <property type="term" value="P:DNA integration"/>
    <property type="evidence" value="ECO:0007669"/>
    <property type="project" value="UniProtKB-KW"/>
</dbReference>
<evidence type="ECO:0000313" key="6">
    <source>
        <dbReference type="EMBL" id="MQT81861.1"/>
    </source>
</evidence>
<proteinExistence type="inferred from homology"/>
<dbReference type="AlphaFoldDB" id="A0A6A7YXY0"/>
<dbReference type="PANTHER" id="PTHR30349">
    <property type="entry name" value="PHAGE INTEGRASE-RELATED"/>
    <property type="match status" value="1"/>
</dbReference>
<keyword evidence="4" id="KW-0233">DNA recombination</keyword>
<dbReference type="PANTHER" id="PTHR30349:SF41">
    <property type="entry name" value="INTEGRASE_RECOMBINASE PROTEIN MJ0367-RELATED"/>
    <property type="match status" value="1"/>
</dbReference>
<organism evidence="6">
    <name type="scientific">Pseudomonas helleri</name>
    <dbReference type="NCBI Taxonomy" id="1608996"/>
    <lineage>
        <taxon>Bacteria</taxon>
        <taxon>Pseudomonadati</taxon>
        <taxon>Pseudomonadota</taxon>
        <taxon>Gammaproteobacteria</taxon>
        <taxon>Pseudomonadales</taxon>
        <taxon>Pseudomonadaceae</taxon>
        <taxon>Pseudomonas</taxon>
    </lineage>
</organism>
<dbReference type="InterPro" id="IPR002104">
    <property type="entry name" value="Integrase_catalytic"/>
</dbReference>
<dbReference type="Pfam" id="PF00589">
    <property type="entry name" value="Phage_integrase"/>
    <property type="match status" value="1"/>
</dbReference>
<sequence>MKLRRYQFNSLPFVTLVDDADCPIDPYVSCYLNGPLSSKSANTRFRYANELLFVLQYFSEKSIDLPAQVASGKFISLKEYMQFYDSCCLHKGAFDAASNVKHFIVNDKHLRNIIVANQKGMAKVSSETLQGRVRRLRCFLDWLFEQFHEVHEVDKVISERFAKLIAKIKLDEEGLQRNGSQQVSGAEESVLPDEIFLKLLELIMPSSPNNPFKASRVRNYLIVNLLAQSGIRRGALGKLKISDFNFYGTYDQISIYRSGNDSTDPRAEKPNQKTKPHLATVDKNLMHEVEFYIDHLRKVFPRAKYHDFLFVSENDSKGTAGQPLSLKSINSIFQKISTALGIHVHPHMLRHKWNEIFDEKGERCGIDPTLLEDIRKYAMGWSQNTTMNNVYNDRRLALKARELSIAHQHKVDQKK</sequence>
<keyword evidence="3" id="KW-0238">DNA-binding</keyword>
<gene>
    <name evidence="6" type="ORF">GHN86_17605</name>
</gene>
<protein>
    <submittedName>
        <fullName evidence="6">Tyrosine-type recombinase/integrase</fullName>
    </submittedName>
</protein>
<feature type="domain" description="Tyr recombinase" evidence="5">
    <location>
        <begin position="190"/>
        <end position="404"/>
    </location>
</feature>
<name>A0A6A7YXY0_9PSED</name>
<evidence type="ECO:0000256" key="1">
    <source>
        <dbReference type="ARBA" id="ARBA00008857"/>
    </source>
</evidence>
<dbReference type="SUPFAM" id="SSF56349">
    <property type="entry name" value="DNA breaking-rejoining enzymes"/>
    <property type="match status" value="1"/>
</dbReference>
<accession>A0A6A7YXY0</accession>
<dbReference type="InterPro" id="IPR050090">
    <property type="entry name" value="Tyrosine_recombinase_XerCD"/>
</dbReference>
<dbReference type="EMBL" id="WIWC01000034">
    <property type="protein sequence ID" value="MQT81861.1"/>
    <property type="molecule type" value="Genomic_DNA"/>
</dbReference>
<reference evidence="6" key="1">
    <citation type="submission" date="2019-10" db="EMBL/GenBank/DDBJ databases">
        <title>Evaluation of single-gene subtyping targets for Pseudomonas.</title>
        <authorList>
            <person name="Reichler S.J."/>
            <person name="Orsi R.H."/>
            <person name="Wiedmann M."/>
            <person name="Martin N.H."/>
            <person name="Murphy S.I."/>
        </authorList>
    </citation>
    <scope>NUCLEOTIDE SEQUENCE</scope>
    <source>
        <strain evidence="6">FSL R10-2339</strain>
    </source>
</reference>